<evidence type="ECO:0000313" key="3">
    <source>
        <dbReference type="Proteomes" id="UP000235392"/>
    </source>
</evidence>
<dbReference type="Proteomes" id="UP000235392">
    <property type="component" value="Unassembled WGS sequence"/>
</dbReference>
<sequence>MANVDDKKEPKGVPATELRQLLSDAIASGSTSRPSCTPRVSGRPPSPKLEAGIPFGEMLFGSITDSSNADFALNNEWDDTWVPPSSGKIVFDSILWPFESQQVAKSLHNSTSSHFTIDLE</sequence>
<gene>
    <name evidence="2" type="ORF">PCASD_20619</name>
</gene>
<accession>A0A2N5U199</accession>
<reference evidence="2 3" key="1">
    <citation type="submission" date="2017-11" db="EMBL/GenBank/DDBJ databases">
        <title>De novo assembly and phasing of dikaryotic genomes from two isolates of Puccinia coronata f. sp. avenae, the causal agent of oat crown rust.</title>
        <authorList>
            <person name="Miller M.E."/>
            <person name="Zhang Y."/>
            <person name="Omidvar V."/>
            <person name="Sperschneider J."/>
            <person name="Schwessinger B."/>
            <person name="Raley C."/>
            <person name="Palmer J.M."/>
            <person name="Garnica D."/>
            <person name="Upadhyaya N."/>
            <person name="Rathjen J."/>
            <person name="Taylor J.M."/>
            <person name="Park R.F."/>
            <person name="Dodds P.N."/>
            <person name="Hirsch C.D."/>
            <person name="Kianian S.F."/>
            <person name="Figueroa M."/>
        </authorList>
    </citation>
    <scope>NUCLEOTIDE SEQUENCE [LARGE SCALE GENOMIC DNA]</scope>
    <source>
        <strain evidence="2">12SD80</strain>
    </source>
</reference>
<evidence type="ECO:0000313" key="2">
    <source>
        <dbReference type="EMBL" id="PLW31515.1"/>
    </source>
</evidence>
<proteinExistence type="predicted"/>
<comment type="caution">
    <text evidence="2">The sequence shown here is derived from an EMBL/GenBank/DDBJ whole genome shotgun (WGS) entry which is preliminary data.</text>
</comment>
<dbReference type="AlphaFoldDB" id="A0A2N5U199"/>
<evidence type="ECO:0000256" key="1">
    <source>
        <dbReference type="SAM" id="MobiDB-lite"/>
    </source>
</evidence>
<feature type="region of interest" description="Disordered" evidence="1">
    <location>
        <begin position="24"/>
        <end position="48"/>
    </location>
</feature>
<name>A0A2N5U199_9BASI</name>
<organism evidence="2 3">
    <name type="scientific">Puccinia coronata f. sp. avenae</name>
    <dbReference type="NCBI Taxonomy" id="200324"/>
    <lineage>
        <taxon>Eukaryota</taxon>
        <taxon>Fungi</taxon>
        <taxon>Dikarya</taxon>
        <taxon>Basidiomycota</taxon>
        <taxon>Pucciniomycotina</taxon>
        <taxon>Pucciniomycetes</taxon>
        <taxon>Pucciniales</taxon>
        <taxon>Pucciniaceae</taxon>
        <taxon>Puccinia</taxon>
    </lineage>
</organism>
<protein>
    <submittedName>
        <fullName evidence="2">Uncharacterized protein</fullName>
    </submittedName>
</protein>
<dbReference type="EMBL" id="PGCI01000267">
    <property type="protein sequence ID" value="PLW31515.1"/>
    <property type="molecule type" value="Genomic_DNA"/>
</dbReference>